<dbReference type="PANTHER" id="PTHR38460">
    <property type="entry name" value="TAUTOMERASE YOLI-RELATED"/>
    <property type="match status" value="1"/>
</dbReference>
<keyword evidence="2" id="KW-1185">Reference proteome</keyword>
<sequence>MPNSVIEIRRTYSRDEETALIEAVHAALMAAFDVPADGRCVRLLVHEPHRFACPAKLADPERYTLVTIDCFAGRSLQAKRALYRGIVERLAALGIPGDHVAIVVRENTKENFGIRGGRAACDVDLGYTVTV</sequence>
<dbReference type="Gene3D" id="3.30.429.10">
    <property type="entry name" value="Macrophage Migration Inhibitory Factor"/>
    <property type="match status" value="1"/>
</dbReference>
<dbReference type="SUPFAM" id="SSF55331">
    <property type="entry name" value="Tautomerase/MIF"/>
    <property type="match status" value="1"/>
</dbReference>
<dbReference type="PANTHER" id="PTHR38460:SF1">
    <property type="entry name" value="TAUTOMERASE YOLI-RELATED"/>
    <property type="match status" value="1"/>
</dbReference>
<dbReference type="Proteomes" id="UP000193090">
    <property type="component" value="Unassembled WGS sequence"/>
</dbReference>
<evidence type="ECO:0000313" key="1">
    <source>
        <dbReference type="EMBL" id="ORX07000.1"/>
    </source>
</evidence>
<evidence type="ECO:0008006" key="3">
    <source>
        <dbReference type="Google" id="ProtNLM"/>
    </source>
</evidence>
<dbReference type="Pfam" id="PF14552">
    <property type="entry name" value="Tautomerase_2"/>
    <property type="match status" value="1"/>
</dbReference>
<organism evidence="1 2">
    <name type="scientific">Mycolicibacillus trivialis</name>
    <dbReference type="NCBI Taxonomy" id="1798"/>
    <lineage>
        <taxon>Bacteria</taxon>
        <taxon>Bacillati</taxon>
        <taxon>Actinomycetota</taxon>
        <taxon>Actinomycetes</taxon>
        <taxon>Mycobacteriales</taxon>
        <taxon>Mycobacteriaceae</taxon>
        <taxon>Mycolicibacillus</taxon>
    </lineage>
</organism>
<proteinExistence type="predicted"/>
<dbReference type="STRING" id="1798.AWC30_05410"/>
<dbReference type="EMBL" id="LQPZ01000013">
    <property type="protein sequence ID" value="ORX07000.1"/>
    <property type="molecule type" value="Genomic_DNA"/>
</dbReference>
<dbReference type="OrthoDB" id="9804765at2"/>
<reference evidence="1 2" key="1">
    <citation type="submission" date="2016-01" db="EMBL/GenBank/DDBJ databases">
        <title>The new phylogeny of the genus Mycobacterium.</title>
        <authorList>
            <person name="Tarcisio F."/>
            <person name="Conor M."/>
            <person name="Antonella G."/>
            <person name="Elisabetta G."/>
            <person name="Giulia F.S."/>
            <person name="Sara T."/>
            <person name="Anna F."/>
            <person name="Clotilde B."/>
            <person name="Roberto B."/>
            <person name="Veronica D.S."/>
            <person name="Fabio R."/>
            <person name="Monica P."/>
            <person name="Olivier J."/>
            <person name="Enrico T."/>
            <person name="Nicola S."/>
        </authorList>
    </citation>
    <scope>NUCLEOTIDE SEQUENCE [LARGE SCALE GENOMIC DNA]</scope>
    <source>
        <strain evidence="1 2">DSM 44153</strain>
    </source>
</reference>
<dbReference type="RefSeq" id="WP_085109115.1">
    <property type="nucleotide sequence ID" value="NZ_JACKSN010000029.1"/>
</dbReference>
<dbReference type="InterPro" id="IPR014347">
    <property type="entry name" value="Tautomerase/MIF_sf"/>
</dbReference>
<name>A0A1X2ENE6_9MYCO</name>
<dbReference type="InterPro" id="IPR037479">
    <property type="entry name" value="Tauto_MSAD"/>
</dbReference>
<evidence type="ECO:0000313" key="2">
    <source>
        <dbReference type="Proteomes" id="UP000193090"/>
    </source>
</evidence>
<comment type="caution">
    <text evidence="1">The sequence shown here is derived from an EMBL/GenBank/DDBJ whole genome shotgun (WGS) entry which is preliminary data.</text>
</comment>
<protein>
    <recommendedName>
        <fullName evidence="3">Tautomerase</fullName>
    </recommendedName>
</protein>
<gene>
    <name evidence="1" type="ORF">AWC30_05410</name>
</gene>
<accession>A0A1X2ENE6</accession>
<dbReference type="AlphaFoldDB" id="A0A1X2ENE6"/>